<evidence type="ECO:0000256" key="1">
    <source>
        <dbReference type="SAM" id="MobiDB-lite"/>
    </source>
</evidence>
<dbReference type="PANTHER" id="PTHR47457:SF1">
    <property type="entry name" value="BTB DOMAIN-CONTAINING PROTEIN-RELATED"/>
    <property type="match status" value="1"/>
</dbReference>
<dbReference type="PROSITE" id="PS50097">
    <property type="entry name" value="BTB"/>
    <property type="match status" value="1"/>
</dbReference>
<dbReference type="EMBL" id="CCKQ01008677">
    <property type="protein sequence ID" value="CDW80143.1"/>
    <property type="molecule type" value="Genomic_DNA"/>
</dbReference>
<reference evidence="3 4" key="1">
    <citation type="submission" date="2014-06" db="EMBL/GenBank/DDBJ databases">
        <authorList>
            <person name="Swart Estienne"/>
        </authorList>
    </citation>
    <scope>NUCLEOTIDE SEQUENCE [LARGE SCALE GENOMIC DNA]</scope>
    <source>
        <strain evidence="3 4">130c</strain>
    </source>
</reference>
<evidence type="ECO:0000313" key="4">
    <source>
        <dbReference type="Proteomes" id="UP000039865"/>
    </source>
</evidence>
<dbReference type="AlphaFoldDB" id="A0A078AH07"/>
<dbReference type="SUPFAM" id="SSF54695">
    <property type="entry name" value="POZ domain"/>
    <property type="match status" value="1"/>
</dbReference>
<dbReference type="InParanoid" id="A0A078AH07"/>
<evidence type="ECO:0000313" key="3">
    <source>
        <dbReference type="EMBL" id="CDW80143.1"/>
    </source>
</evidence>
<proteinExistence type="predicted"/>
<name>A0A078AH07_STYLE</name>
<dbReference type="InterPro" id="IPR000210">
    <property type="entry name" value="BTB/POZ_dom"/>
</dbReference>
<dbReference type="OMA" id="QISNCEL"/>
<protein>
    <submittedName>
        <fullName evidence="3">E3 ubiquitin-protein ligase hectd1</fullName>
    </submittedName>
</protein>
<dbReference type="Gene3D" id="2.60.120.260">
    <property type="entry name" value="Galactose-binding domain-like"/>
    <property type="match status" value="1"/>
</dbReference>
<keyword evidence="4" id="KW-1185">Reference proteome</keyword>
<dbReference type="Gene3D" id="1.25.40.420">
    <property type="match status" value="1"/>
</dbReference>
<dbReference type="Proteomes" id="UP000039865">
    <property type="component" value="Unassembled WGS sequence"/>
</dbReference>
<sequence length="866" mass="100407">MQRNLHSFFNTAPLSDIDVVNPATDTTYKCHKVVLAAASDLFDQVLQDCDPKLFSIPKHISTKSNFIDDPFPRVMEYVYSNQDFEKIKQDVDENNVSNIYSLAYSLKVTQLKGDLERCIVNNFLNPETCCQFYLEAIRVISIVQQCICQFDSNFLLQKSREMLVNQFEAIAETKNGTEFLNDLPFQMFLDLIEDPELNVTEEIQVVRAIDRYLNHRRALPPSPDDEEDWSQLNDEEKKHREEQKQKAAEEKKTKDEEEQKARDSKFSALDELGKVQFLSDEKQENKIKEILDKLIVRKLRKEQKEILFKAIHYSFLKHEELIETSLNPNFAEAKDYIMQGLSYRLNPYEENQKYREFTINLKPRKNYGAEMEMKLVDNFARNRQQQHQQQIQNEKNQQQFSANKVAMQQRLLQQQAATQQQIGGPMRTQAFPNQQFQNQPNQMLQQQQYPSQMIDPRQSQQFNQGIGFQQTQQMPLNLRQSQQQPPFISNNQGVMQSNVMSNKFDHFQNQAKIQHQKLDQDAQNLGGPLMQSNFQITKNGPQVLDPHFQRQQQQIQSMRNPTMPIMEDKFLRSQSPMKSSSSLGQYPSQMGVMSNQMSSTMQPGQSLQNFMPKAPQKEMFNIHAQTTLSPRKQNNSPYQAHMSKQNNPLYGTQLSERLPGGGQNTNLSLIEFIYDHDFDENGALFYLGTYGLKRPWQNPHALGLIHCFTSSIGGGRVEDIAGRQVVNCRTLNEPFSFFGIDLGEGRHLIPTCYSLRNRNSSTHVLMNWHFEASNDKVNWVVLDRRIYLSDNTNYNQEMEQEQKNLQRKGATSTWGIDQTIYNDVGSQGFRYFRIVQVGKNSSGSDNLTLSGLELYGKVSFNAVWEF</sequence>
<feature type="domain" description="BTB" evidence="2">
    <location>
        <begin position="15"/>
        <end position="82"/>
    </location>
</feature>
<dbReference type="OrthoDB" id="312225at2759"/>
<dbReference type="Pfam" id="PF00651">
    <property type="entry name" value="BTB"/>
    <property type="match status" value="1"/>
</dbReference>
<gene>
    <name evidence="3" type="primary">Contig6127.g6550</name>
    <name evidence="3" type="ORF">STYLEM_9139</name>
</gene>
<dbReference type="Gene3D" id="3.30.710.10">
    <property type="entry name" value="Potassium Channel Kv1.1, Chain A"/>
    <property type="match status" value="1"/>
</dbReference>
<feature type="compositionally biased region" description="Basic and acidic residues" evidence="1">
    <location>
        <begin position="234"/>
        <end position="265"/>
    </location>
</feature>
<accession>A0A078AH07</accession>
<organism evidence="3 4">
    <name type="scientific">Stylonychia lemnae</name>
    <name type="common">Ciliate</name>
    <dbReference type="NCBI Taxonomy" id="5949"/>
    <lineage>
        <taxon>Eukaryota</taxon>
        <taxon>Sar</taxon>
        <taxon>Alveolata</taxon>
        <taxon>Ciliophora</taxon>
        <taxon>Intramacronucleata</taxon>
        <taxon>Spirotrichea</taxon>
        <taxon>Stichotrichia</taxon>
        <taxon>Sporadotrichida</taxon>
        <taxon>Oxytrichidae</taxon>
        <taxon>Stylonychinae</taxon>
        <taxon>Stylonychia</taxon>
    </lineage>
</organism>
<feature type="region of interest" description="Disordered" evidence="1">
    <location>
        <begin position="216"/>
        <end position="265"/>
    </location>
</feature>
<dbReference type="InterPro" id="IPR011333">
    <property type="entry name" value="SKP1/BTB/POZ_sf"/>
</dbReference>
<dbReference type="PANTHER" id="PTHR47457">
    <property type="entry name" value="OS05G0345500 PROTEIN"/>
    <property type="match status" value="1"/>
</dbReference>
<evidence type="ECO:0000259" key="2">
    <source>
        <dbReference type="PROSITE" id="PS50097"/>
    </source>
</evidence>
<dbReference type="CDD" id="cd18186">
    <property type="entry name" value="BTB_POZ_ZBTB_KLHL-like"/>
    <property type="match status" value="1"/>
</dbReference>